<accession>A0AAD7EXN7</accession>
<evidence type="ECO:0000313" key="2">
    <source>
        <dbReference type="EMBL" id="KAJ7357968.1"/>
    </source>
</evidence>
<feature type="region of interest" description="Disordered" evidence="1">
    <location>
        <begin position="50"/>
        <end position="113"/>
    </location>
</feature>
<feature type="compositionally biased region" description="Polar residues" evidence="1">
    <location>
        <begin position="58"/>
        <end position="76"/>
    </location>
</feature>
<dbReference type="AlphaFoldDB" id="A0AAD7EXN7"/>
<keyword evidence="3" id="KW-1185">Reference proteome</keyword>
<evidence type="ECO:0000313" key="3">
    <source>
        <dbReference type="Proteomes" id="UP001218218"/>
    </source>
</evidence>
<reference evidence="2" key="1">
    <citation type="submission" date="2023-03" db="EMBL/GenBank/DDBJ databases">
        <title>Massive genome expansion in bonnet fungi (Mycena s.s.) driven by repeated elements and novel gene families across ecological guilds.</title>
        <authorList>
            <consortium name="Lawrence Berkeley National Laboratory"/>
            <person name="Harder C.B."/>
            <person name="Miyauchi S."/>
            <person name="Viragh M."/>
            <person name="Kuo A."/>
            <person name="Thoen E."/>
            <person name="Andreopoulos B."/>
            <person name="Lu D."/>
            <person name="Skrede I."/>
            <person name="Drula E."/>
            <person name="Henrissat B."/>
            <person name="Morin E."/>
            <person name="Kohler A."/>
            <person name="Barry K."/>
            <person name="LaButti K."/>
            <person name="Morin E."/>
            <person name="Salamov A."/>
            <person name="Lipzen A."/>
            <person name="Mereny Z."/>
            <person name="Hegedus B."/>
            <person name="Baldrian P."/>
            <person name="Stursova M."/>
            <person name="Weitz H."/>
            <person name="Taylor A."/>
            <person name="Grigoriev I.V."/>
            <person name="Nagy L.G."/>
            <person name="Martin F."/>
            <person name="Kauserud H."/>
        </authorList>
    </citation>
    <scope>NUCLEOTIDE SEQUENCE</scope>
    <source>
        <strain evidence="2">CBHHK002</strain>
    </source>
</reference>
<feature type="compositionally biased region" description="Basic residues" evidence="1">
    <location>
        <begin position="102"/>
        <end position="112"/>
    </location>
</feature>
<organism evidence="2 3">
    <name type="scientific">Mycena albidolilacea</name>
    <dbReference type="NCBI Taxonomy" id="1033008"/>
    <lineage>
        <taxon>Eukaryota</taxon>
        <taxon>Fungi</taxon>
        <taxon>Dikarya</taxon>
        <taxon>Basidiomycota</taxon>
        <taxon>Agaricomycotina</taxon>
        <taxon>Agaricomycetes</taxon>
        <taxon>Agaricomycetidae</taxon>
        <taxon>Agaricales</taxon>
        <taxon>Marasmiineae</taxon>
        <taxon>Mycenaceae</taxon>
        <taxon>Mycena</taxon>
    </lineage>
</organism>
<feature type="region of interest" description="Disordered" evidence="1">
    <location>
        <begin position="1"/>
        <end position="25"/>
    </location>
</feature>
<comment type="caution">
    <text evidence="2">The sequence shown here is derived from an EMBL/GenBank/DDBJ whole genome shotgun (WGS) entry which is preliminary data.</text>
</comment>
<dbReference type="Proteomes" id="UP001218218">
    <property type="component" value="Unassembled WGS sequence"/>
</dbReference>
<gene>
    <name evidence="2" type="ORF">DFH08DRAFT_437553</name>
</gene>
<sequence>MRGRSLVMQRRGTAPRSSPLGRFPAVTPTTMAISSAAVLPSLRHKLLPDLEPDIPASTEPSSSRNTIGLGRLSTSKRCAPLESDDVGRRSRSPAAEATPHQLLHHQASHRTLPRPDATHHLRILRHHPAASPRGPQTLVRTGSTARAANIPAHILSNDRRAAPATPTAFTPSFSRCARKHPGGTSVSSIPVLAPRSTSSGAPQAGPGQVRSLRVLFPATMAGAPNFQSLDGAVSNITTATRQERGRLELEAEFEETDDFERGGMDGLVYGEDGSIKFKVHTRLRIRFAARRLKTLF</sequence>
<feature type="region of interest" description="Disordered" evidence="1">
    <location>
        <begin position="152"/>
        <end position="207"/>
    </location>
</feature>
<evidence type="ECO:0000256" key="1">
    <source>
        <dbReference type="SAM" id="MobiDB-lite"/>
    </source>
</evidence>
<proteinExistence type="predicted"/>
<dbReference type="EMBL" id="JARIHO010000007">
    <property type="protein sequence ID" value="KAJ7357968.1"/>
    <property type="molecule type" value="Genomic_DNA"/>
</dbReference>
<protein>
    <submittedName>
        <fullName evidence="2">Uncharacterized protein</fullName>
    </submittedName>
</protein>
<name>A0AAD7EXN7_9AGAR</name>
<feature type="compositionally biased region" description="Low complexity" evidence="1">
    <location>
        <begin position="162"/>
        <end position="174"/>
    </location>
</feature>